<gene>
    <name evidence="1" type="ORF">SPDO_30490</name>
</gene>
<dbReference type="AlphaFoldDB" id="A0A2D0A4J7"/>
<evidence type="ECO:0000313" key="1">
    <source>
        <dbReference type="EMBL" id="OWK27809.1"/>
    </source>
</evidence>
<dbReference type="RefSeq" id="WP_158212215.1">
    <property type="nucleotide sequence ID" value="NZ_NBBI01000009.1"/>
</dbReference>
<organism evidence="1 2">
    <name type="scientific">Sphingomonas dokdonensis</name>
    <dbReference type="NCBI Taxonomy" id="344880"/>
    <lineage>
        <taxon>Bacteria</taxon>
        <taxon>Pseudomonadati</taxon>
        <taxon>Pseudomonadota</taxon>
        <taxon>Alphaproteobacteria</taxon>
        <taxon>Sphingomonadales</taxon>
        <taxon>Sphingomonadaceae</taxon>
        <taxon>Sphingomonas</taxon>
    </lineage>
</organism>
<evidence type="ECO:0000313" key="2">
    <source>
        <dbReference type="Proteomes" id="UP000197290"/>
    </source>
</evidence>
<dbReference type="EMBL" id="NBBI01000009">
    <property type="protein sequence ID" value="OWK27809.1"/>
    <property type="molecule type" value="Genomic_DNA"/>
</dbReference>
<dbReference type="OrthoDB" id="9802881at2"/>
<reference evidence="1 2" key="1">
    <citation type="submission" date="2017-03" db="EMBL/GenBank/DDBJ databases">
        <title>Genome sequence of Sphingomonas dokdonensis DSM 21029.</title>
        <authorList>
            <person name="Poehlein A."/>
            <person name="Wuebbeler J.H."/>
            <person name="Steinbuechel A."/>
            <person name="Daniel R."/>
        </authorList>
    </citation>
    <scope>NUCLEOTIDE SEQUENCE [LARGE SCALE GENOMIC DNA]</scope>
    <source>
        <strain evidence="1 2">DSM 21029</strain>
    </source>
</reference>
<comment type="caution">
    <text evidence="1">The sequence shown here is derived from an EMBL/GenBank/DDBJ whole genome shotgun (WGS) entry which is preliminary data.</text>
</comment>
<dbReference type="Proteomes" id="UP000197290">
    <property type="component" value="Unassembled WGS sequence"/>
</dbReference>
<accession>A0A2D0A4J7</accession>
<proteinExistence type="predicted"/>
<keyword evidence="2" id="KW-1185">Reference proteome</keyword>
<protein>
    <submittedName>
        <fullName evidence="1">Uncharacterized protein</fullName>
    </submittedName>
</protein>
<name>A0A2D0A4J7_9SPHN</name>
<sequence>MARHTTPTYVTLERLRVPRPVDRVSFIAGLCANKRVLDIGCLDETTIAK</sequence>